<name>D6Y471_THEBD</name>
<feature type="transmembrane region" description="Helical" evidence="10">
    <location>
        <begin position="124"/>
        <end position="145"/>
    </location>
</feature>
<dbReference type="GO" id="GO:0046872">
    <property type="term" value="F:metal ion binding"/>
    <property type="evidence" value="ECO:0007669"/>
    <property type="project" value="UniProtKB-KW"/>
</dbReference>
<keyword evidence="4 10" id="KW-1133">Transmembrane helix</keyword>
<evidence type="ECO:0000313" key="12">
    <source>
        <dbReference type="EMBL" id="ADG87125.1"/>
    </source>
</evidence>
<accession>D6Y471</accession>
<evidence type="ECO:0000256" key="3">
    <source>
        <dbReference type="ARBA" id="ARBA00022692"/>
    </source>
</evidence>
<evidence type="ECO:0000256" key="10">
    <source>
        <dbReference type="HAMAP-Rule" id="MF_00454"/>
    </source>
</evidence>
<protein>
    <recommendedName>
        <fullName evidence="10">Fluoride-specific ion channel FluC</fullName>
    </recommendedName>
</protein>
<evidence type="ECO:0000256" key="2">
    <source>
        <dbReference type="ARBA" id="ARBA00022475"/>
    </source>
</evidence>
<gene>
    <name evidence="10" type="primary">fluC</name>
    <name evidence="10" type="synonym">crcB</name>
    <name evidence="12" type="ordered locus">Tbis_0397</name>
</gene>
<sequence length="166" mass="17135">MRRRAHRSGGRIRRAVPSPRRAAGTAPARTWDVLAVIGLGGGIGSVARHLAGAAIPAHPYGFPWATFLVNVTGCLAIGGLMAVVDALPGRRYLRPFTGVGLLGGYTTFSTYANELVTLVHHGAWAVAGGYALGSILAGLAAVRLGKDAAGAAIRRAAHRRRRGGAP</sequence>
<feature type="binding site" evidence="10">
    <location>
        <position position="106"/>
    </location>
    <ligand>
        <name>Na(+)</name>
        <dbReference type="ChEBI" id="CHEBI:29101"/>
        <note>structural</note>
    </ligand>
</feature>
<evidence type="ECO:0000256" key="8">
    <source>
        <dbReference type="ARBA" id="ARBA00035585"/>
    </source>
</evidence>
<evidence type="ECO:0000256" key="6">
    <source>
        <dbReference type="ARBA" id="ARBA00023303"/>
    </source>
</evidence>
<keyword evidence="3 10" id="KW-0812">Transmembrane</keyword>
<dbReference type="OrthoDB" id="4408652at2"/>
<dbReference type="PANTHER" id="PTHR28259:SF1">
    <property type="entry name" value="FLUORIDE EXPORT PROTEIN 1-RELATED"/>
    <property type="match status" value="1"/>
</dbReference>
<dbReference type="RefSeq" id="WP_013130658.1">
    <property type="nucleotide sequence ID" value="NC_014165.1"/>
</dbReference>
<evidence type="ECO:0000256" key="11">
    <source>
        <dbReference type="SAM" id="MobiDB-lite"/>
    </source>
</evidence>
<dbReference type="EMBL" id="CP001874">
    <property type="protein sequence ID" value="ADG87125.1"/>
    <property type="molecule type" value="Genomic_DNA"/>
</dbReference>
<keyword evidence="6 10" id="KW-0407">Ion channel</keyword>
<keyword evidence="13" id="KW-1185">Reference proteome</keyword>
<comment type="subcellular location">
    <subcellularLocation>
        <location evidence="1 10">Cell membrane</location>
        <topology evidence="1 10">Multi-pass membrane protein</topology>
    </subcellularLocation>
</comment>
<evidence type="ECO:0000256" key="7">
    <source>
        <dbReference type="ARBA" id="ARBA00035120"/>
    </source>
</evidence>
<dbReference type="GO" id="GO:0062054">
    <property type="term" value="F:fluoride channel activity"/>
    <property type="evidence" value="ECO:0007669"/>
    <property type="project" value="UniProtKB-UniRule"/>
</dbReference>
<keyword evidence="10" id="KW-0813">Transport</keyword>
<dbReference type="eggNOG" id="COG0239">
    <property type="taxonomic scope" value="Bacteria"/>
</dbReference>
<dbReference type="GO" id="GO:0005886">
    <property type="term" value="C:plasma membrane"/>
    <property type="evidence" value="ECO:0007669"/>
    <property type="project" value="UniProtKB-SubCell"/>
</dbReference>
<feature type="transmembrane region" description="Helical" evidence="10">
    <location>
        <begin position="30"/>
        <end position="50"/>
    </location>
</feature>
<feature type="transmembrane region" description="Helical" evidence="10">
    <location>
        <begin position="96"/>
        <end position="112"/>
    </location>
</feature>
<evidence type="ECO:0000256" key="9">
    <source>
        <dbReference type="ARBA" id="ARBA00049940"/>
    </source>
</evidence>
<evidence type="ECO:0000313" key="13">
    <source>
        <dbReference type="Proteomes" id="UP000006640"/>
    </source>
</evidence>
<comment type="activity regulation">
    <text evidence="10">Na(+) is not transported, but it plays an essential structural role and its presence is essential for fluoride channel function.</text>
</comment>
<dbReference type="HOGENOM" id="CLU_114342_1_0_11"/>
<dbReference type="AlphaFoldDB" id="D6Y471"/>
<comment type="similarity">
    <text evidence="7 10">Belongs to the fluoride channel Fluc/FEX (TC 1.A.43) family.</text>
</comment>
<comment type="function">
    <text evidence="9 10">Fluoride-specific ion channel. Important for reducing fluoride concentration in the cell, thus reducing its toxicity.</text>
</comment>
<dbReference type="Proteomes" id="UP000006640">
    <property type="component" value="Chromosome"/>
</dbReference>
<dbReference type="HAMAP" id="MF_00454">
    <property type="entry name" value="FluC"/>
    <property type="match status" value="1"/>
</dbReference>
<feature type="compositionally biased region" description="Basic residues" evidence="11">
    <location>
        <begin position="1"/>
        <end position="14"/>
    </location>
</feature>
<proteinExistence type="inferred from homology"/>
<feature type="region of interest" description="Disordered" evidence="11">
    <location>
        <begin position="1"/>
        <end position="24"/>
    </location>
</feature>
<keyword evidence="10" id="KW-0479">Metal-binding</keyword>
<keyword evidence="5 10" id="KW-0472">Membrane</keyword>
<keyword evidence="2 10" id="KW-1003">Cell membrane</keyword>
<comment type="catalytic activity">
    <reaction evidence="8">
        <text>fluoride(in) = fluoride(out)</text>
        <dbReference type="Rhea" id="RHEA:76159"/>
        <dbReference type="ChEBI" id="CHEBI:17051"/>
    </reaction>
    <physiologicalReaction direction="left-to-right" evidence="8">
        <dbReference type="Rhea" id="RHEA:76160"/>
    </physiologicalReaction>
</comment>
<feature type="transmembrane region" description="Helical" evidence="10">
    <location>
        <begin position="62"/>
        <end position="84"/>
    </location>
</feature>
<dbReference type="STRING" id="469371.Tbis_0397"/>
<dbReference type="GO" id="GO:0140114">
    <property type="term" value="P:cellular detoxification of fluoride"/>
    <property type="evidence" value="ECO:0007669"/>
    <property type="project" value="UniProtKB-UniRule"/>
</dbReference>
<dbReference type="InterPro" id="IPR003691">
    <property type="entry name" value="FluC"/>
</dbReference>
<evidence type="ECO:0000256" key="1">
    <source>
        <dbReference type="ARBA" id="ARBA00004651"/>
    </source>
</evidence>
<reference evidence="12 13" key="1">
    <citation type="submission" date="2010-01" db="EMBL/GenBank/DDBJ databases">
        <title>The complete genome of Thermobispora bispora DSM 43833.</title>
        <authorList>
            <consortium name="US DOE Joint Genome Institute (JGI-PGF)"/>
            <person name="Lucas S."/>
            <person name="Copeland A."/>
            <person name="Lapidus A."/>
            <person name="Glavina del Rio T."/>
            <person name="Dalin E."/>
            <person name="Tice H."/>
            <person name="Bruce D."/>
            <person name="Goodwin L."/>
            <person name="Pitluck S."/>
            <person name="Kyrpides N."/>
            <person name="Mavromatis K."/>
            <person name="Ivanova N."/>
            <person name="Mikhailova N."/>
            <person name="Chertkov O."/>
            <person name="Brettin T."/>
            <person name="Detter J.C."/>
            <person name="Han C."/>
            <person name="Larimer F."/>
            <person name="Land M."/>
            <person name="Hauser L."/>
            <person name="Markowitz V."/>
            <person name="Cheng J.-F."/>
            <person name="Hugenholtz P."/>
            <person name="Woyke T."/>
            <person name="Wu D."/>
            <person name="Jando M."/>
            <person name="Schneider S."/>
            <person name="Klenk H.-P."/>
            <person name="Eisen J.A."/>
        </authorList>
    </citation>
    <scope>NUCLEOTIDE SEQUENCE [LARGE SCALE GENOMIC DNA]</scope>
    <source>
        <strain evidence="13">ATCC 19993 / DSM 43833 / CBS 139.67 / JCM 10125 / KCTC 9307 / NBRC 14880 / R51</strain>
    </source>
</reference>
<evidence type="ECO:0000256" key="4">
    <source>
        <dbReference type="ARBA" id="ARBA00022989"/>
    </source>
</evidence>
<feature type="binding site" evidence="10">
    <location>
        <position position="103"/>
    </location>
    <ligand>
        <name>Na(+)</name>
        <dbReference type="ChEBI" id="CHEBI:29101"/>
        <note>structural</note>
    </ligand>
</feature>
<dbReference type="KEGG" id="tbi:Tbis_0397"/>
<organism evidence="12 13">
    <name type="scientific">Thermobispora bispora (strain ATCC 19993 / DSM 43833 / CBS 139.67 / JCM 10125 / KCTC 9307 / NBRC 14880 / R51)</name>
    <dbReference type="NCBI Taxonomy" id="469371"/>
    <lineage>
        <taxon>Bacteria</taxon>
        <taxon>Bacillati</taxon>
        <taxon>Actinomycetota</taxon>
        <taxon>Actinomycetes</taxon>
        <taxon>Streptosporangiales</taxon>
        <taxon>Streptosporangiaceae</taxon>
        <taxon>Thermobispora</taxon>
    </lineage>
</organism>
<keyword evidence="10" id="KW-0406">Ion transport</keyword>
<keyword evidence="10" id="KW-0915">Sodium</keyword>
<evidence type="ECO:0000256" key="5">
    <source>
        <dbReference type="ARBA" id="ARBA00023136"/>
    </source>
</evidence>
<dbReference type="Pfam" id="PF02537">
    <property type="entry name" value="CRCB"/>
    <property type="match status" value="1"/>
</dbReference>
<dbReference type="PANTHER" id="PTHR28259">
    <property type="entry name" value="FLUORIDE EXPORT PROTEIN 1-RELATED"/>
    <property type="match status" value="1"/>
</dbReference>